<keyword evidence="1" id="KW-1133">Transmembrane helix</keyword>
<gene>
    <name evidence="3" type="ORF">A6M23_11850</name>
</gene>
<evidence type="ECO:0000256" key="1">
    <source>
        <dbReference type="SAM" id="Phobius"/>
    </source>
</evidence>
<dbReference type="AlphaFoldDB" id="A0A1C2I615"/>
<feature type="transmembrane region" description="Helical" evidence="1">
    <location>
        <begin position="51"/>
        <end position="75"/>
    </location>
</feature>
<evidence type="ECO:0000313" key="4">
    <source>
        <dbReference type="Proteomes" id="UP000095008"/>
    </source>
</evidence>
<dbReference type="Proteomes" id="UP000095008">
    <property type="component" value="Unassembled WGS sequence"/>
</dbReference>
<name>A0A1C2I615_ACITH</name>
<keyword evidence="1" id="KW-0812">Transmembrane</keyword>
<reference evidence="3" key="1">
    <citation type="journal article" date="2016" name="Int. J. Mol. Sci.">
        <title>Comparative genomics of the extreme acidophile Acidithiobacillus thiooxidans reveals intraspecific divergence and niche adaptation.</title>
        <authorList>
            <person name="Zhang X."/>
            <person name="Feng X."/>
            <person name="Tao J."/>
            <person name="Ma L."/>
            <person name="Xiao Y."/>
            <person name="Liang Y."/>
            <person name="Liu X."/>
            <person name="Yin H."/>
        </authorList>
    </citation>
    <scope>NUCLEOTIDE SEQUENCE [LARGE SCALE GENOMIC DNA]</scope>
    <source>
        <strain evidence="3">DXS-W</strain>
    </source>
</reference>
<feature type="domain" description="SHOCT" evidence="2">
    <location>
        <begin position="6"/>
        <end position="32"/>
    </location>
</feature>
<dbReference type="InterPro" id="IPR018649">
    <property type="entry name" value="SHOCT"/>
</dbReference>
<keyword evidence="1" id="KW-0472">Membrane</keyword>
<accession>A0A1C2I615</accession>
<evidence type="ECO:0000259" key="2">
    <source>
        <dbReference type="Pfam" id="PF09851"/>
    </source>
</evidence>
<sequence>MADYNEIAKLAELKEQGHITDDEYNEQKSRLLSENTIYVKGRTPNKFTFKVIVYFVLGLILPIWPITLPIFWYLAYKAYKMGD</sequence>
<dbReference type="RefSeq" id="WP_065974611.1">
    <property type="nucleotide sequence ID" value="NZ_JABBDW010000047.1"/>
</dbReference>
<evidence type="ECO:0000313" key="3">
    <source>
        <dbReference type="EMBL" id="OCX71413.1"/>
    </source>
</evidence>
<comment type="caution">
    <text evidence="3">The sequence shown here is derived from an EMBL/GenBank/DDBJ whole genome shotgun (WGS) entry which is preliminary data.</text>
</comment>
<organism evidence="3 4">
    <name type="scientific">Acidithiobacillus thiooxidans</name>
    <name type="common">Thiobacillus thiooxidans</name>
    <dbReference type="NCBI Taxonomy" id="930"/>
    <lineage>
        <taxon>Bacteria</taxon>
        <taxon>Pseudomonadati</taxon>
        <taxon>Pseudomonadota</taxon>
        <taxon>Acidithiobacillia</taxon>
        <taxon>Acidithiobacillales</taxon>
        <taxon>Acidithiobacillaceae</taxon>
        <taxon>Acidithiobacillus</taxon>
    </lineage>
</organism>
<proteinExistence type="predicted"/>
<keyword evidence="4" id="KW-1185">Reference proteome</keyword>
<dbReference type="OrthoDB" id="4760887at2"/>
<protein>
    <recommendedName>
        <fullName evidence="2">SHOCT domain-containing protein</fullName>
    </recommendedName>
</protein>
<dbReference type="EMBL" id="LWRY01000134">
    <property type="protein sequence ID" value="OCX71413.1"/>
    <property type="molecule type" value="Genomic_DNA"/>
</dbReference>
<dbReference type="Pfam" id="PF09851">
    <property type="entry name" value="SHOCT"/>
    <property type="match status" value="1"/>
</dbReference>